<keyword evidence="3 5" id="KW-1133">Transmembrane helix</keyword>
<evidence type="ECO:0000256" key="5">
    <source>
        <dbReference type="SAM" id="Phobius"/>
    </source>
</evidence>
<feature type="transmembrane region" description="Helical" evidence="5">
    <location>
        <begin position="364"/>
        <end position="386"/>
    </location>
</feature>
<comment type="caution">
    <text evidence="6">The sequence shown here is derived from an EMBL/GenBank/DDBJ whole genome shotgun (WGS) entry which is preliminary data.</text>
</comment>
<accession>A0A9P5VK63</accession>
<dbReference type="GO" id="GO:0016020">
    <property type="term" value="C:membrane"/>
    <property type="evidence" value="ECO:0007669"/>
    <property type="project" value="UniProtKB-SubCell"/>
</dbReference>
<feature type="transmembrane region" description="Helical" evidence="5">
    <location>
        <begin position="243"/>
        <end position="265"/>
    </location>
</feature>
<evidence type="ECO:0000313" key="6">
    <source>
        <dbReference type="EMBL" id="KAF9329274.1"/>
    </source>
</evidence>
<dbReference type="Gene3D" id="1.20.1250.20">
    <property type="entry name" value="MFS general substrate transporter like domains"/>
    <property type="match status" value="1"/>
</dbReference>
<keyword evidence="2 5" id="KW-0812">Transmembrane</keyword>
<feature type="transmembrane region" description="Helical" evidence="5">
    <location>
        <begin position="174"/>
        <end position="200"/>
    </location>
</feature>
<dbReference type="Proteomes" id="UP000696485">
    <property type="component" value="Unassembled WGS sequence"/>
</dbReference>
<sequence>MSNLEDPQVTLEAPSEHTSLLHSTTHVSPKPLHSKNPWYWPWDASYWAAVPVIFLTGMAYGPAFAFLAPMVKELFCERGIPTYIPGHHMNSLPNNDTLFADKDCDSAEYSAAVAKFTGITYSLSAIIVTMTVRFWSAKSDSIGRKKAILIWTLVSFVSQSTPVIIYYNKGASLYFLWLAAILEGAVGSVTSLIALTHAYASDVTEPDVRTVVFGRVIAAWYTGMGIGSAVGSQIVKKYGVVSVFWWVPAMFLLDSLYVCLIPESLSKKAMRKSRSAQLSGATLVTVSEADVHAQSSSDKTWTNWFDRMVIKRLVPDQMPNRLGGKYSLFLLMITAFLALMSIMGAVYQVSNYLQFRFKWSLTQISYVGVIQGLSRLVSLTLLLPFVKRFSPSEPVASIHFDLKIVVVGLIVEALTMLLYGVTMVGEGFYVGGATGSIGTLFFPALRGILSLSVTPDLIGQTLGTLAMFESFSAVLAPLVGSWIYAGTLETWSSAVFYVAAFATFLSALLALFVFISHKRSMH</sequence>
<feature type="transmembrane region" description="Helical" evidence="5">
    <location>
        <begin position="212"/>
        <end position="231"/>
    </location>
</feature>
<evidence type="ECO:0000313" key="7">
    <source>
        <dbReference type="Proteomes" id="UP000696485"/>
    </source>
</evidence>
<keyword evidence="4 5" id="KW-0472">Membrane</keyword>
<proteinExistence type="predicted"/>
<feature type="transmembrane region" description="Helical" evidence="5">
    <location>
        <begin position="398"/>
        <end position="421"/>
    </location>
</feature>
<dbReference type="SUPFAM" id="SSF103473">
    <property type="entry name" value="MFS general substrate transporter"/>
    <property type="match status" value="1"/>
</dbReference>
<dbReference type="InterPro" id="IPR011701">
    <property type="entry name" value="MFS"/>
</dbReference>
<feature type="transmembrane region" description="Helical" evidence="5">
    <location>
        <begin position="461"/>
        <end position="485"/>
    </location>
</feature>
<evidence type="ECO:0000256" key="3">
    <source>
        <dbReference type="ARBA" id="ARBA00022989"/>
    </source>
</evidence>
<dbReference type="AlphaFoldDB" id="A0A9P5VK63"/>
<protein>
    <submittedName>
        <fullName evidence="6">Hippocampus abundant transcript 1 protein</fullName>
    </submittedName>
</protein>
<evidence type="ECO:0000256" key="2">
    <source>
        <dbReference type="ARBA" id="ARBA00022692"/>
    </source>
</evidence>
<name>A0A9P5VK63_9FUNG</name>
<dbReference type="Pfam" id="PF07690">
    <property type="entry name" value="MFS_1"/>
    <property type="match status" value="1"/>
</dbReference>
<dbReference type="GO" id="GO:0022857">
    <property type="term" value="F:transmembrane transporter activity"/>
    <property type="evidence" value="ECO:0007669"/>
    <property type="project" value="InterPro"/>
</dbReference>
<feature type="transmembrane region" description="Helical" evidence="5">
    <location>
        <begin position="328"/>
        <end position="349"/>
    </location>
</feature>
<feature type="transmembrane region" description="Helical" evidence="5">
    <location>
        <begin position="148"/>
        <end position="168"/>
    </location>
</feature>
<dbReference type="InterPro" id="IPR036259">
    <property type="entry name" value="MFS_trans_sf"/>
</dbReference>
<evidence type="ECO:0000256" key="4">
    <source>
        <dbReference type="ARBA" id="ARBA00023136"/>
    </source>
</evidence>
<reference evidence="6" key="1">
    <citation type="journal article" date="2020" name="Fungal Divers.">
        <title>Resolving the Mortierellaceae phylogeny through synthesis of multi-gene phylogenetics and phylogenomics.</title>
        <authorList>
            <person name="Vandepol N."/>
            <person name="Liber J."/>
            <person name="Desiro A."/>
            <person name="Na H."/>
            <person name="Kennedy M."/>
            <person name="Barry K."/>
            <person name="Grigoriev I.V."/>
            <person name="Miller A.N."/>
            <person name="O'Donnell K."/>
            <person name="Stajich J.E."/>
            <person name="Bonito G."/>
        </authorList>
    </citation>
    <scope>NUCLEOTIDE SEQUENCE</scope>
    <source>
        <strain evidence="6">NVP1</strain>
    </source>
</reference>
<evidence type="ECO:0000256" key="1">
    <source>
        <dbReference type="ARBA" id="ARBA00004141"/>
    </source>
</evidence>
<comment type="subcellular location">
    <subcellularLocation>
        <location evidence="1">Membrane</location>
        <topology evidence="1">Multi-pass membrane protein</topology>
    </subcellularLocation>
</comment>
<gene>
    <name evidence="6" type="primary">HIAT1</name>
    <name evidence="6" type="ORF">BG006_007604</name>
</gene>
<keyword evidence="7" id="KW-1185">Reference proteome</keyword>
<organism evidence="6 7">
    <name type="scientific">Podila minutissima</name>
    <dbReference type="NCBI Taxonomy" id="64525"/>
    <lineage>
        <taxon>Eukaryota</taxon>
        <taxon>Fungi</taxon>
        <taxon>Fungi incertae sedis</taxon>
        <taxon>Mucoromycota</taxon>
        <taxon>Mortierellomycotina</taxon>
        <taxon>Mortierellomycetes</taxon>
        <taxon>Mortierellales</taxon>
        <taxon>Mortierellaceae</taxon>
        <taxon>Podila</taxon>
    </lineage>
</organism>
<dbReference type="EMBL" id="JAAAUY010000489">
    <property type="protein sequence ID" value="KAF9329274.1"/>
    <property type="molecule type" value="Genomic_DNA"/>
</dbReference>
<dbReference type="PANTHER" id="PTHR23507:SF1">
    <property type="entry name" value="FI18259P1-RELATED"/>
    <property type="match status" value="1"/>
</dbReference>
<feature type="transmembrane region" description="Helical" evidence="5">
    <location>
        <begin position="427"/>
        <end position="449"/>
    </location>
</feature>
<feature type="transmembrane region" description="Helical" evidence="5">
    <location>
        <begin position="491"/>
        <end position="515"/>
    </location>
</feature>
<feature type="transmembrane region" description="Helical" evidence="5">
    <location>
        <begin position="46"/>
        <end position="68"/>
    </location>
</feature>
<dbReference type="PANTHER" id="PTHR23507">
    <property type="entry name" value="ZGC:174356"/>
    <property type="match status" value="1"/>
</dbReference>